<dbReference type="InterPro" id="IPR036291">
    <property type="entry name" value="NAD(P)-bd_dom_sf"/>
</dbReference>
<dbReference type="Pfam" id="PF01408">
    <property type="entry name" value="GFO_IDH_MocA"/>
    <property type="match status" value="1"/>
</dbReference>
<dbReference type="Gene3D" id="3.40.50.720">
    <property type="entry name" value="NAD(P)-binding Rossmann-like Domain"/>
    <property type="match status" value="1"/>
</dbReference>
<dbReference type="InterPro" id="IPR051317">
    <property type="entry name" value="Gfo/Idh/MocA_oxidoreduct"/>
</dbReference>
<gene>
    <name evidence="3" type="ORF">FE782_02195</name>
</gene>
<dbReference type="SUPFAM" id="SSF55347">
    <property type="entry name" value="Glyceraldehyde-3-phosphate dehydrogenase-like, C-terminal domain"/>
    <property type="match status" value="1"/>
</dbReference>
<reference evidence="3 4" key="1">
    <citation type="submission" date="2019-05" db="EMBL/GenBank/DDBJ databases">
        <authorList>
            <person name="Narsing Rao M.P."/>
            <person name="Li W.J."/>
        </authorList>
    </citation>
    <scope>NUCLEOTIDE SEQUENCE [LARGE SCALE GENOMIC DNA]</scope>
    <source>
        <strain evidence="3 4">SYSU_K30003</strain>
    </source>
</reference>
<evidence type="ECO:0000313" key="4">
    <source>
        <dbReference type="Proteomes" id="UP000309676"/>
    </source>
</evidence>
<feature type="domain" description="Gfo/Idh/MocA-like oxidoreductase N-terminal" evidence="1">
    <location>
        <begin position="6"/>
        <end position="126"/>
    </location>
</feature>
<feature type="domain" description="GFO/IDH/MocA-like oxidoreductase" evidence="2">
    <location>
        <begin position="134"/>
        <end position="253"/>
    </location>
</feature>
<dbReference type="SUPFAM" id="SSF51735">
    <property type="entry name" value="NAD(P)-binding Rossmann-fold domains"/>
    <property type="match status" value="1"/>
</dbReference>
<dbReference type="InterPro" id="IPR055170">
    <property type="entry name" value="GFO_IDH_MocA-like_dom"/>
</dbReference>
<proteinExistence type="predicted"/>
<name>A0A5R9GG62_9BACL</name>
<accession>A0A5R9GG62</accession>
<evidence type="ECO:0000259" key="1">
    <source>
        <dbReference type="Pfam" id="PF01408"/>
    </source>
</evidence>
<evidence type="ECO:0000259" key="2">
    <source>
        <dbReference type="Pfam" id="PF22725"/>
    </source>
</evidence>
<protein>
    <submittedName>
        <fullName evidence="3">Gfo/Idh/MocA family oxidoreductase</fullName>
    </submittedName>
</protein>
<dbReference type="Gene3D" id="3.30.360.10">
    <property type="entry name" value="Dihydrodipicolinate Reductase, domain 2"/>
    <property type="match status" value="1"/>
</dbReference>
<dbReference type="RefSeq" id="WP_138192035.1">
    <property type="nucleotide sequence ID" value="NZ_VCIW01000001.1"/>
</dbReference>
<comment type="caution">
    <text evidence="3">The sequence shown here is derived from an EMBL/GenBank/DDBJ whole genome shotgun (WGS) entry which is preliminary data.</text>
</comment>
<dbReference type="EMBL" id="VCIW01000001">
    <property type="protein sequence ID" value="TLS54179.1"/>
    <property type="molecule type" value="Genomic_DNA"/>
</dbReference>
<keyword evidence="4" id="KW-1185">Reference proteome</keyword>
<dbReference type="Proteomes" id="UP000309676">
    <property type="component" value="Unassembled WGS sequence"/>
</dbReference>
<dbReference type="PANTHER" id="PTHR43708">
    <property type="entry name" value="CONSERVED EXPRESSED OXIDOREDUCTASE (EUROFUNG)"/>
    <property type="match status" value="1"/>
</dbReference>
<dbReference type="Pfam" id="PF22725">
    <property type="entry name" value="GFO_IDH_MocA_C3"/>
    <property type="match status" value="1"/>
</dbReference>
<organism evidence="3 4">
    <name type="scientific">Paenibacillus antri</name>
    <dbReference type="NCBI Taxonomy" id="2582848"/>
    <lineage>
        <taxon>Bacteria</taxon>
        <taxon>Bacillati</taxon>
        <taxon>Bacillota</taxon>
        <taxon>Bacilli</taxon>
        <taxon>Bacillales</taxon>
        <taxon>Paenibacillaceae</taxon>
        <taxon>Paenibacillus</taxon>
    </lineage>
</organism>
<dbReference type="InterPro" id="IPR000683">
    <property type="entry name" value="Gfo/Idh/MocA-like_OxRdtase_N"/>
</dbReference>
<sequence length="338" mass="37000">MTTQLRGAVIGYGGAFNMGKQHAMQMMENGIAFAAACDLDAGRAAQAKADFPDIDTYTNPDDLLARDDIDLITVITPHNTHAELGMRILQAGKHCILEKPMCIAAADGYAMTMLAREKGKMLSVYHNRRWDGWYLTLKDLIGRGIIGDVFHIELAFGGYGKPNDWWRSVKAISGGALYDWGAHLIDYALGVVPGGIRSVRGVVQNLVWHEYTNEDHVDSTIYMENGATINVQISSIAHAGKPHVRLLGTKGGIVDGNIFDGELTLYTDLSGVKVETKVATAKSRGESYYANVADHLYRGAKLIVTPEQSLRNIAVIETTEKSAAEGRELPVPFEELHR</sequence>
<dbReference type="AlphaFoldDB" id="A0A5R9GG62"/>
<evidence type="ECO:0000313" key="3">
    <source>
        <dbReference type="EMBL" id="TLS54179.1"/>
    </source>
</evidence>
<dbReference type="PANTHER" id="PTHR43708:SF8">
    <property type="entry name" value="OXIDOREDUCTASE"/>
    <property type="match status" value="1"/>
</dbReference>
<dbReference type="GO" id="GO:0000166">
    <property type="term" value="F:nucleotide binding"/>
    <property type="evidence" value="ECO:0007669"/>
    <property type="project" value="InterPro"/>
</dbReference>
<dbReference type="OrthoDB" id="9815825at2"/>